<dbReference type="PANTHER" id="PTHR43767:SF1">
    <property type="entry name" value="NONRIBOSOMAL PEPTIDE SYNTHASE PES1 (EUROFUNG)-RELATED"/>
    <property type="match status" value="1"/>
</dbReference>
<dbReference type="EMBL" id="JBHRVU010000004">
    <property type="protein sequence ID" value="MFC3441112.1"/>
    <property type="molecule type" value="Genomic_DNA"/>
</dbReference>
<dbReference type="Gene3D" id="3.40.50.12780">
    <property type="entry name" value="N-terminal domain of ligase-like"/>
    <property type="match status" value="1"/>
</dbReference>
<gene>
    <name evidence="3" type="ORF">ACFOKF_07865</name>
</gene>
<dbReference type="Proteomes" id="UP001595681">
    <property type="component" value="Unassembled WGS sequence"/>
</dbReference>
<dbReference type="InterPro" id="IPR017529">
    <property type="entry name" value="AcylCoA_ligase_PEP_1"/>
</dbReference>
<keyword evidence="3" id="KW-0436">Ligase</keyword>
<evidence type="ECO:0000313" key="3">
    <source>
        <dbReference type="EMBL" id="MFC3441112.1"/>
    </source>
</evidence>
<dbReference type="InterPro" id="IPR000873">
    <property type="entry name" value="AMP-dep_synth/lig_dom"/>
</dbReference>
<dbReference type="Pfam" id="PF13193">
    <property type="entry name" value="AMP-binding_C"/>
    <property type="match status" value="1"/>
</dbReference>
<dbReference type="PANTHER" id="PTHR43767">
    <property type="entry name" value="LONG-CHAIN-FATTY-ACID--COA LIGASE"/>
    <property type="match status" value="1"/>
</dbReference>
<dbReference type="InterPro" id="IPR020459">
    <property type="entry name" value="AMP-binding"/>
</dbReference>
<dbReference type="InterPro" id="IPR050237">
    <property type="entry name" value="ATP-dep_AMP-bd_enzyme"/>
</dbReference>
<dbReference type="GO" id="GO:0016874">
    <property type="term" value="F:ligase activity"/>
    <property type="evidence" value="ECO:0007669"/>
    <property type="project" value="UniProtKB-KW"/>
</dbReference>
<dbReference type="InterPro" id="IPR042099">
    <property type="entry name" value="ANL_N_sf"/>
</dbReference>
<dbReference type="InterPro" id="IPR045851">
    <property type="entry name" value="AMP-bd_C_sf"/>
</dbReference>
<dbReference type="InterPro" id="IPR020845">
    <property type="entry name" value="AMP-binding_CS"/>
</dbReference>
<dbReference type="RefSeq" id="WP_380794680.1">
    <property type="nucleotide sequence ID" value="NZ_JBHRVU010000004.1"/>
</dbReference>
<dbReference type="Gene3D" id="3.30.300.30">
    <property type="match status" value="1"/>
</dbReference>
<dbReference type="PROSITE" id="PS00455">
    <property type="entry name" value="AMP_BINDING"/>
    <property type="match status" value="1"/>
</dbReference>
<dbReference type="NCBIfam" id="TIGR03098">
    <property type="entry name" value="ligase_PEP_1"/>
    <property type="match status" value="1"/>
</dbReference>
<feature type="domain" description="AMP-binding enzyme C-terminal" evidence="2">
    <location>
        <begin position="424"/>
        <end position="497"/>
    </location>
</feature>
<keyword evidence="4" id="KW-1185">Reference proteome</keyword>
<accession>A0ABV7NE75</accession>
<dbReference type="InterPro" id="IPR025110">
    <property type="entry name" value="AMP-bd_C"/>
</dbReference>
<protein>
    <submittedName>
        <fullName evidence="3">Acyl-CoA ligase (AMP-forming), exosortase A system-associated</fullName>
    </submittedName>
</protein>
<comment type="caution">
    <text evidence="3">The sequence shown here is derived from an EMBL/GenBank/DDBJ whole genome shotgun (WGS) entry which is preliminary data.</text>
</comment>
<sequence length="509" mass="54317">MIEGFPTIDGAQVRPIDHLLLRGDPAHPALDGRSGSYTYAELEDTLGRLAGWLAGFGLERGARVASWIAKGPVAALMPLAAPRAGLVHVPINPLLKHAQVAHILADSGAALLIGTAARLDSLQAGDVPAGCQSHREDDAACAMSGGEGISPSAAAPDDLAAILYTSGSTGRPKGVVLTHANLWLGAVAVADYLKLTPQDRTACVLPFSFDYGQNQLLSTWFAGGCVYPLDYLTPRDVMKLVDRRDITTLAGVPPLWVQLTELDWPVEVAGKLRRLTNTGGALTRPLVAKLRALFPQADLYPMYGLTEAFRSTYLPPALVDSHPDSIGRAIPFAEILVVRRDGSLTDADEPGELVHCGPLVAQGYWRDPARTAERFKSAPAASRYGGMAVWSGDTVRRDADGLLYFVGRDDAMIKSSGNRISPTEIEETAVTVPGVAEAVALGVKDDRLGQAVRLLLRAADPDIADAVAAHLKQELPNFMQPRDIFVLPAFPRNPNGKIDRVALAREYGA</sequence>
<name>A0ABV7NE75_9SPHN</name>
<dbReference type="PRINTS" id="PR00154">
    <property type="entry name" value="AMPBINDING"/>
</dbReference>
<reference evidence="4" key="1">
    <citation type="journal article" date="2019" name="Int. J. Syst. Evol. Microbiol.">
        <title>The Global Catalogue of Microorganisms (GCM) 10K type strain sequencing project: providing services to taxonomists for standard genome sequencing and annotation.</title>
        <authorList>
            <consortium name="The Broad Institute Genomics Platform"/>
            <consortium name="The Broad Institute Genome Sequencing Center for Infectious Disease"/>
            <person name="Wu L."/>
            <person name="Ma J."/>
        </authorList>
    </citation>
    <scope>NUCLEOTIDE SEQUENCE [LARGE SCALE GENOMIC DNA]</scope>
    <source>
        <strain evidence="4">CCM 7491</strain>
    </source>
</reference>
<evidence type="ECO:0000313" key="4">
    <source>
        <dbReference type="Proteomes" id="UP001595681"/>
    </source>
</evidence>
<feature type="domain" description="AMP-dependent synthetase/ligase" evidence="1">
    <location>
        <begin position="24"/>
        <end position="365"/>
    </location>
</feature>
<organism evidence="3 4">
    <name type="scientific">Sphingobium rhizovicinum</name>
    <dbReference type="NCBI Taxonomy" id="432308"/>
    <lineage>
        <taxon>Bacteria</taxon>
        <taxon>Pseudomonadati</taxon>
        <taxon>Pseudomonadota</taxon>
        <taxon>Alphaproteobacteria</taxon>
        <taxon>Sphingomonadales</taxon>
        <taxon>Sphingomonadaceae</taxon>
        <taxon>Sphingobium</taxon>
    </lineage>
</organism>
<evidence type="ECO:0000259" key="2">
    <source>
        <dbReference type="Pfam" id="PF13193"/>
    </source>
</evidence>
<dbReference type="Pfam" id="PF00501">
    <property type="entry name" value="AMP-binding"/>
    <property type="match status" value="1"/>
</dbReference>
<dbReference type="SUPFAM" id="SSF56801">
    <property type="entry name" value="Acetyl-CoA synthetase-like"/>
    <property type="match status" value="1"/>
</dbReference>
<evidence type="ECO:0000259" key="1">
    <source>
        <dbReference type="Pfam" id="PF00501"/>
    </source>
</evidence>
<proteinExistence type="predicted"/>